<proteinExistence type="predicted"/>
<evidence type="ECO:0000313" key="1">
    <source>
        <dbReference type="EMBL" id="KAL0131600.1"/>
    </source>
</evidence>
<gene>
    <name evidence="1" type="ORF">PUN28_002858</name>
</gene>
<protein>
    <submittedName>
        <fullName evidence="1">Uncharacterized protein</fullName>
    </submittedName>
</protein>
<organism evidence="1 2">
    <name type="scientific">Cardiocondyla obscurior</name>
    <dbReference type="NCBI Taxonomy" id="286306"/>
    <lineage>
        <taxon>Eukaryota</taxon>
        <taxon>Metazoa</taxon>
        <taxon>Ecdysozoa</taxon>
        <taxon>Arthropoda</taxon>
        <taxon>Hexapoda</taxon>
        <taxon>Insecta</taxon>
        <taxon>Pterygota</taxon>
        <taxon>Neoptera</taxon>
        <taxon>Endopterygota</taxon>
        <taxon>Hymenoptera</taxon>
        <taxon>Apocrita</taxon>
        <taxon>Aculeata</taxon>
        <taxon>Formicoidea</taxon>
        <taxon>Formicidae</taxon>
        <taxon>Myrmicinae</taxon>
        <taxon>Cardiocondyla</taxon>
    </lineage>
</organism>
<sequence>MVRGYIAIRNFNRHSRQIRKVDGWTGICATSISRVIPGGVGRAPKISNARYYYHHRRDLCLLTPVLVEVRRKLEYLVCGRPSLDHPALRLNTLRGGAGLGKASCSVGATLGLGSYIAKSLRESFRINFSATHGFSCLSYCHV</sequence>
<evidence type="ECO:0000313" key="2">
    <source>
        <dbReference type="Proteomes" id="UP001430953"/>
    </source>
</evidence>
<reference evidence="1 2" key="1">
    <citation type="submission" date="2023-03" db="EMBL/GenBank/DDBJ databases">
        <title>High recombination rates correlate with genetic variation in Cardiocondyla obscurior ants.</title>
        <authorList>
            <person name="Errbii M."/>
        </authorList>
    </citation>
    <scope>NUCLEOTIDE SEQUENCE [LARGE SCALE GENOMIC DNA]</scope>
    <source>
        <strain evidence="1">Alpha-2009</strain>
        <tissue evidence="1">Whole body</tissue>
    </source>
</reference>
<dbReference type="Proteomes" id="UP001430953">
    <property type="component" value="Unassembled WGS sequence"/>
</dbReference>
<accession>A0AAW2GWD1</accession>
<dbReference type="EMBL" id="JADYXP020000002">
    <property type="protein sequence ID" value="KAL0131600.1"/>
    <property type="molecule type" value="Genomic_DNA"/>
</dbReference>
<dbReference type="AlphaFoldDB" id="A0AAW2GWD1"/>
<keyword evidence="2" id="KW-1185">Reference proteome</keyword>
<name>A0AAW2GWD1_9HYME</name>
<comment type="caution">
    <text evidence="1">The sequence shown here is derived from an EMBL/GenBank/DDBJ whole genome shotgun (WGS) entry which is preliminary data.</text>
</comment>